<evidence type="ECO:0000256" key="5">
    <source>
        <dbReference type="ARBA" id="ARBA00022801"/>
    </source>
</evidence>
<evidence type="ECO:0000256" key="4">
    <source>
        <dbReference type="ARBA" id="ARBA00022729"/>
    </source>
</evidence>
<reference evidence="8" key="1">
    <citation type="journal article" date="2020" name="Appl. Environ. Microbiol.">
        <title>Medium-Chain Fatty Acid Synthesis by 'Candidatus Weimeria bifida' gen. nov., sp. nov., and 'Candidatus Pseudoramibacter fermentans' sp. nov.</title>
        <authorList>
            <person name="Scarborough M.J."/>
            <person name="Myers K.S."/>
            <person name="Donohue T.J."/>
            <person name="Noguera D.R."/>
        </authorList>
    </citation>
    <scope>NUCLEOTIDE SEQUENCE</scope>
    <source>
        <strain evidence="8">EUB1.1</strain>
    </source>
</reference>
<sequence length="524" mass="58436">MKRKMNLVKEPDSSINVWLGHPLYQWVDVAGLPDYSDRLRAQATSDAMGRLLIHGPGLSFRGVTYYPAGQYTEPGKAPLTALGPFWEVRIEQDVGDGHTAAFRVYLPAKWNGCFMGIAGGGTNNEIDWYTSGRFNVLSWPVALANGYACAASDNDSGTRLNCDWGFKADGTPEWHHIESWIGRALHETTVWGKAVTTLAYGEAPKKSYLQGTSGGGRQVLTEGVCYPADYDGLWADAPAIYQWDVVFASLWPVVVEENEHHIVPLEKYQAAYALARADQAIGERPFDEDDPDFKAYLNGLVGVATTAGPITQRDFEVMVKTWRGPFTRDGRRMGHSFGPAIRQWPLPFGNPLYGYFRRRPDGRLLVMPIAEQILRWLTADPKMDIHDLSYDDFEALWVRRQEHPEWDFGRSDLSAFAARGGKLIITQGTGDPVVPFVNTFAYVEDMAKHFESAEAMADACRLYRMPYAGHSILDWSGPAVSLADGMAALTDWAEKGEAPDTLPIQRYDFDHDMALITGTTNYKN</sequence>
<evidence type="ECO:0000313" key="8">
    <source>
        <dbReference type="EMBL" id="MQM73597.1"/>
    </source>
</evidence>
<protein>
    <submittedName>
        <fullName evidence="8">Tannase/feruloyl esterase family alpha/beta hydrolase</fullName>
    </submittedName>
</protein>
<keyword evidence="9" id="KW-1185">Reference proteome</keyword>
<dbReference type="PANTHER" id="PTHR33938:SF15">
    <property type="entry name" value="FERULOYL ESTERASE B-RELATED"/>
    <property type="match status" value="1"/>
</dbReference>
<evidence type="ECO:0000313" key="9">
    <source>
        <dbReference type="Proteomes" id="UP000473648"/>
    </source>
</evidence>
<dbReference type="EMBL" id="VOGB01000005">
    <property type="protein sequence ID" value="MQM73597.1"/>
    <property type="molecule type" value="Genomic_DNA"/>
</dbReference>
<keyword evidence="7" id="KW-1015">Disulfide bond</keyword>
<gene>
    <name evidence="8" type="ORF">FRC53_09345</name>
</gene>
<dbReference type="GO" id="GO:0046872">
    <property type="term" value="F:metal ion binding"/>
    <property type="evidence" value="ECO:0007669"/>
    <property type="project" value="UniProtKB-KW"/>
</dbReference>
<dbReference type="Pfam" id="PF07519">
    <property type="entry name" value="Tannase"/>
    <property type="match status" value="2"/>
</dbReference>
<proteinExistence type="inferred from homology"/>
<evidence type="ECO:0000256" key="6">
    <source>
        <dbReference type="ARBA" id="ARBA00022837"/>
    </source>
</evidence>
<dbReference type="PANTHER" id="PTHR33938">
    <property type="entry name" value="FERULOYL ESTERASE B-RELATED"/>
    <property type="match status" value="1"/>
</dbReference>
<name>A0A6L5GTS1_9FIRM</name>
<keyword evidence="6" id="KW-0106">Calcium</keyword>
<dbReference type="InterPro" id="IPR029058">
    <property type="entry name" value="AB_hydrolase_fold"/>
</dbReference>
<keyword evidence="4" id="KW-0732">Signal</keyword>
<organism evidence="8 9">
    <name type="scientific">Candidatus Pseudoramibacter fermentans</name>
    <dbReference type="NCBI Taxonomy" id="2594427"/>
    <lineage>
        <taxon>Bacteria</taxon>
        <taxon>Bacillati</taxon>
        <taxon>Bacillota</taxon>
        <taxon>Clostridia</taxon>
        <taxon>Eubacteriales</taxon>
        <taxon>Eubacteriaceae</taxon>
        <taxon>Pseudoramibacter</taxon>
    </lineage>
</organism>
<comment type="similarity">
    <text evidence="1">Belongs to the tannase family.</text>
</comment>
<comment type="caution">
    <text evidence="8">The sequence shown here is derived from an EMBL/GenBank/DDBJ whole genome shotgun (WGS) entry which is preliminary data.</text>
</comment>
<accession>A0A6L5GTS1</accession>
<dbReference type="InterPro" id="IPR011118">
    <property type="entry name" value="Tannase/feruloyl_esterase"/>
</dbReference>
<keyword evidence="5 8" id="KW-0378">Hydrolase</keyword>
<dbReference type="GO" id="GO:0052689">
    <property type="term" value="F:carboxylic ester hydrolase activity"/>
    <property type="evidence" value="ECO:0007669"/>
    <property type="project" value="UniProtKB-KW"/>
</dbReference>
<evidence type="ECO:0000256" key="1">
    <source>
        <dbReference type="ARBA" id="ARBA00006249"/>
    </source>
</evidence>
<dbReference type="AlphaFoldDB" id="A0A6L5GTS1"/>
<evidence type="ECO:0000256" key="7">
    <source>
        <dbReference type="ARBA" id="ARBA00023157"/>
    </source>
</evidence>
<keyword evidence="3" id="KW-0479">Metal-binding</keyword>
<dbReference type="Proteomes" id="UP000473648">
    <property type="component" value="Unassembled WGS sequence"/>
</dbReference>
<dbReference type="SUPFAM" id="SSF53474">
    <property type="entry name" value="alpha/beta-Hydrolases"/>
    <property type="match status" value="1"/>
</dbReference>
<keyword evidence="2" id="KW-0719">Serine esterase</keyword>
<evidence type="ECO:0000256" key="3">
    <source>
        <dbReference type="ARBA" id="ARBA00022723"/>
    </source>
</evidence>
<evidence type="ECO:0000256" key="2">
    <source>
        <dbReference type="ARBA" id="ARBA00022487"/>
    </source>
</evidence>